<dbReference type="GO" id="GO:0003677">
    <property type="term" value="F:DNA binding"/>
    <property type="evidence" value="ECO:0007669"/>
    <property type="project" value="UniProtKB-UniRule"/>
</dbReference>
<dbReference type="PROSITE" id="PS51898">
    <property type="entry name" value="TYR_RECOMBINASE"/>
    <property type="match status" value="1"/>
</dbReference>
<keyword evidence="2 4" id="KW-0238">DNA-binding</keyword>
<dbReference type="SUPFAM" id="SSF56349">
    <property type="entry name" value="DNA breaking-rejoining enzymes"/>
    <property type="match status" value="1"/>
</dbReference>
<evidence type="ECO:0000256" key="2">
    <source>
        <dbReference type="ARBA" id="ARBA00023125"/>
    </source>
</evidence>
<dbReference type="Pfam" id="PF02899">
    <property type="entry name" value="Phage_int_SAM_1"/>
    <property type="match status" value="1"/>
</dbReference>
<dbReference type="KEGG" id="bqy:MUS_1602"/>
<dbReference type="InterPro" id="IPR013762">
    <property type="entry name" value="Integrase-like_cat_sf"/>
</dbReference>
<evidence type="ECO:0000256" key="4">
    <source>
        <dbReference type="PROSITE-ProRule" id="PRU01248"/>
    </source>
</evidence>
<dbReference type="InterPro" id="IPR010998">
    <property type="entry name" value="Integrase_recombinase_N"/>
</dbReference>
<dbReference type="GO" id="GO:0015074">
    <property type="term" value="P:DNA integration"/>
    <property type="evidence" value="ECO:0007669"/>
    <property type="project" value="UniProtKB-KW"/>
</dbReference>
<dbReference type="InterPro" id="IPR044068">
    <property type="entry name" value="CB"/>
</dbReference>
<dbReference type="Gene3D" id="1.10.443.10">
    <property type="entry name" value="Intergrase catalytic core"/>
    <property type="match status" value="1"/>
</dbReference>
<keyword evidence="1" id="KW-0229">DNA integration</keyword>
<reference evidence="8 9" key="1">
    <citation type="journal article" date="2012" name="J. Biotechnol.">
        <title>Genome sequence of the plant growth promoting strain Bacillus amyloliquefaciens subsp. plantarum B9601-Y2 and expression of mersacidin and other secondary metabolites.</title>
        <authorList>
            <person name="He P."/>
            <person name="Hao K."/>
            <person name="Blom J."/>
            <person name="Ruckert C."/>
            <person name="Vater J."/>
            <person name="Mao Z."/>
            <person name="Wu Y."/>
            <person name="Hou M."/>
            <person name="He P."/>
            <person name="He Y."/>
            <person name="Borriss R."/>
        </authorList>
    </citation>
    <scope>NUCLEOTIDE SEQUENCE [LARGE SCALE GENOMIC DNA]</scope>
    <source>
        <strain evidence="8">Y2</strain>
    </source>
</reference>
<dbReference type="PATRIC" id="fig|1126211.3.peg.1530"/>
<dbReference type="CDD" id="cd00397">
    <property type="entry name" value="DNA_BRE_C"/>
    <property type="match status" value="1"/>
</dbReference>
<dbReference type="Proteomes" id="UP000002878">
    <property type="component" value="Chromosome"/>
</dbReference>
<keyword evidence="3" id="KW-0233">DNA recombination</keyword>
<proteinExistence type="predicted"/>
<evidence type="ECO:0000259" key="6">
    <source>
        <dbReference type="PROSITE" id="PS51898"/>
    </source>
</evidence>
<evidence type="ECO:0000256" key="1">
    <source>
        <dbReference type="ARBA" id="ARBA00022908"/>
    </source>
</evidence>
<dbReference type="Gene3D" id="1.10.150.130">
    <property type="match status" value="1"/>
</dbReference>
<keyword evidence="5" id="KW-0175">Coiled coil</keyword>
<evidence type="ECO:0000256" key="3">
    <source>
        <dbReference type="ARBA" id="ARBA00023172"/>
    </source>
</evidence>
<dbReference type="InterPro" id="IPR050090">
    <property type="entry name" value="Tyrosine_recombinase_XerCD"/>
</dbReference>
<evidence type="ECO:0000313" key="8">
    <source>
        <dbReference type="EMBL" id="AFJ61608.1"/>
    </source>
</evidence>
<dbReference type="PANTHER" id="PTHR30349">
    <property type="entry name" value="PHAGE INTEGRASE-RELATED"/>
    <property type="match status" value="1"/>
</dbReference>
<evidence type="ECO:0000313" key="9">
    <source>
        <dbReference type="Proteomes" id="UP000002878"/>
    </source>
</evidence>
<name>I2C4N4_BACAY</name>
<feature type="domain" description="Tyr recombinase" evidence="6">
    <location>
        <begin position="116"/>
        <end position="291"/>
    </location>
</feature>
<dbReference type="PROSITE" id="PS51900">
    <property type="entry name" value="CB"/>
    <property type="match status" value="1"/>
</dbReference>
<dbReference type="PANTHER" id="PTHR30349:SF88">
    <property type="entry name" value="BLL1584 PROTEIN"/>
    <property type="match status" value="1"/>
</dbReference>
<dbReference type="GO" id="GO:0006310">
    <property type="term" value="P:DNA recombination"/>
    <property type="evidence" value="ECO:0007669"/>
    <property type="project" value="UniProtKB-KW"/>
</dbReference>
<protein>
    <submittedName>
        <fullName evidence="8">Site-specific tyrosine recombinase</fullName>
    </submittedName>
</protein>
<accession>I2C4N4</accession>
<dbReference type="Pfam" id="PF00589">
    <property type="entry name" value="Phage_integrase"/>
    <property type="match status" value="1"/>
</dbReference>
<gene>
    <name evidence="8" type="primary">xerD</name>
    <name evidence="8" type="ORF">MUS_1602</name>
</gene>
<evidence type="ECO:0000259" key="7">
    <source>
        <dbReference type="PROSITE" id="PS51900"/>
    </source>
</evidence>
<dbReference type="HOGENOM" id="CLU_027562_9_6_9"/>
<feature type="coiled-coil region" evidence="5">
    <location>
        <begin position="14"/>
        <end position="41"/>
    </location>
</feature>
<organism evidence="8 9">
    <name type="scientific">Bacillus amyloliquefaciens (strain Y2)</name>
    <name type="common">Bacillus amyloliquefaciens subsp. plantarum (strain B9601-Y2)</name>
    <dbReference type="NCBI Taxonomy" id="1155777"/>
    <lineage>
        <taxon>Bacteria</taxon>
        <taxon>Bacillati</taxon>
        <taxon>Bacillota</taxon>
        <taxon>Bacilli</taxon>
        <taxon>Bacillales</taxon>
        <taxon>Bacillaceae</taxon>
        <taxon>Bacillus</taxon>
        <taxon>Bacillus amyloliquefaciens group</taxon>
    </lineage>
</organism>
<sequence length="297" mass="34618">MRGGIVQDYNSKLIEEYIFQLRKAENTKQSYKRDLQLLNKYLSDDDLKIDRLSSTIVQLFIDALENGTIKTNKGEQYKAASINRIYASIRSFCIYTEQFEAFKDIRITKTQHISELTPKSVDVNYIESIRKRIGDRKNKPKLINYRDLAIIDMLRLTGMRVSELVDLKKADLTLKGNPYLIHINKSKGKKVRDIPISKEKFQYIRRYLESRNDDSEFVFVSRSNKKLTTRTVQMLLNEYEITPHMLRHTLATELAKRGWDLSTIARFLGNTVAVVQRYTIPTEKQMADAAADIYTIN</sequence>
<dbReference type="EMBL" id="CP003332">
    <property type="protein sequence ID" value="AFJ61608.1"/>
    <property type="molecule type" value="Genomic_DNA"/>
</dbReference>
<evidence type="ECO:0000256" key="5">
    <source>
        <dbReference type="SAM" id="Coils"/>
    </source>
</evidence>
<dbReference type="InterPro" id="IPR002104">
    <property type="entry name" value="Integrase_catalytic"/>
</dbReference>
<feature type="domain" description="Core-binding (CB)" evidence="7">
    <location>
        <begin position="8"/>
        <end position="97"/>
    </location>
</feature>
<dbReference type="AlphaFoldDB" id="I2C4N4"/>
<dbReference type="InterPro" id="IPR011010">
    <property type="entry name" value="DNA_brk_join_enz"/>
</dbReference>
<dbReference type="InterPro" id="IPR004107">
    <property type="entry name" value="Integrase_SAM-like_N"/>
</dbReference>